<sequence length="354" mass="37368">MNRSVEFLPPSVPIRYPLRPAMFALAGFGQGAGYGLPPGGALSGSPPPAASASASLMLPLLLAAAVLAILVAFWWRHAGQAARRCAMLAAELGRERAHRAQAERALRETQASMSHLAAERRSTRDAERRRIGRDIHDDLGQHLLALQLDIGSLHNNGQLPPGLRQQTAHIEHHIHLSIRSLRTVINDLRPAALDGGLGRAAQRQLDDIARLAGLRCELHTAGLDGQPAGATENALFRLLQEALSNVVRHARASVVEVTLARETSGFRLVVRDNGVGLATDGAPRGMGLTGMADRVAAAGGRMTLESRPSQGTTLSIALPAAVGRPEPLTAPRPASEAEPHAGALLATTPADYCA</sequence>
<protein>
    <recommendedName>
        <fullName evidence="5">Oxygen sensor histidine kinase NreB</fullName>
        <ecNumber evidence="4">2.7.13.3</ecNumber>
    </recommendedName>
    <alternativeName>
        <fullName evidence="15">Nitrogen regulation protein B</fullName>
    </alternativeName>
</protein>
<evidence type="ECO:0000256" key="10">
    <source>
        <dbReference type="ARBA" id="ARBA00022777"/>
    </source>
</evidence>
<dbReference type="SUPFAM" id="SSF55874">
    <property type="entry name" value="ATPase domain of HSP90 chaperone/DNA topoisomerase II/histidine kinase"/>
    <property type="match status" value="1"/>
</dbReference>
<evidence type="ECO:0000256" key="13">
    <source>
        <dbReference type="ARBA" id="ARBA00023014"/>
    </source>
</evidence>
<comment type="cofactor">
    <cofactor evidence="2">
        <name>[4Fe-4S] cluster</name>
        <dbReference type="ChEBI" id="CHEBI:49883"/>
    </cofactor>
</comment>
<dbReference type="EMBL" id="CP038026">
    <property type="protein sequence ID" value="QBQ35184.1"/>
    <property type="molecule type" value="Genomic_DNA"/>
</dbReference>
<keyword evidence="6" id="KW-0004">4Fe-4S</keyword>
<keyword evidence="10 19" id="KW-0418">Kinase</keyword>
<feature type="transmembrane region" description="Helical" evidence="17">
    <location>
        <begin position="56"/>
        <end position="75"/>
    </location>
</feature>
<evidence type="ECO:0000313" key="20">
    <source>
        <dbReference type="Proteomes" id="UP000294359"/>
    </source>
</evidence>
<organism evidence="19 20">
    <name type="scientific">Pseudoduganella plicata</name>
    <dbReference type="NCBI Taxonomy" id="321984"/>
    <lineage>
        <taxon>Bacteria</taxon>
        <taxon>Pseudomonadati</taxon>
        <taxon>Pseudomonadota</taxon>
        <taxon>Betaproteobacteria</taxon>
        <taxon>Burkholderiales</taxon>
        <taxon>Oxalobacteraceae</taxon>
        <taxon>Telluria group</taxon>
        <taxon>Pseudoduganella</taxon>
    </lineage>
</organism>
<evidence type="ECO:0000256" key="11">
    <source>
        <dbReference type="ARBA" id="ARBA00023004"/>
    </source>
</evidence>
<dbReference type="PRINTS" id="PR00344">
    <property type="entry name" value="BCTRLSENSOR"/>
</dbReference>
<dbReference type="InterPro" id="IPR036890">
    <property type="entry name" value="HATPase_C_sf"/>
</dbReference>
<evidence type="ECO:0000256" key="15">
    <source>
        <dbReference type="ARBA" id="ARBA00030800"/>
    </source>
</evidence>
<keyword evidence="8" id="KW-0808">Transferase</keyword>
<evidence type="ECO:0000256" key="3">
    <source>
        <dbReference type="ARBA" id="ARBA00004496"/>
    </source>
</evidence>
<keyword evidence="7" id="KW-0963">Cytoplasm</keyword>
<keyword evidence="17" id="KW-0472">Membrane</keyword>
<evidence type="ECO:0000256" key="4">
    <source>
        <dbReference type="ARBA" id="ARBA00012438"/>
    </source>
</evidence>
<keyword evidence="9" id="KW-0479">Metal-binding</keyword>
<name>A0ABX5S7B1_9BURK</name>
<dbReference type="GO" id="GO:0016301">
    <property type="term" value="F:kinase activity"/>
    <property type="evidence" value="ECO:0007669"/>
    <property type="project" value="UniProtKB-KW"/>
</dbReference>
<feature type="region of interest" description="Disordered" evidence="16">
    <location>
        <begin position="324"/>
        <end position="354"/>
    </location>
</feature>
<evidence type="ECO:0000256" key="12">
    <source>
        <dbReference type="ARBA" id="ARBA00023012"/>
    </source>
</evidence>
<proteinExistence type="predicted"/>
<dbReference type="Proteomes" id="UP000294359">
    <property type="component" value="Chromosome"/>
</dbReference>
<keyword evidence="20" id="KW-1185">Reference proteome</keyword>
<evidence type="ECO:0000313" key="19">
    <source>
        <dbReference type="EMBL" id="QBQ35184.1"/>
    </source>
</evidence>
<dbReference type="Gene3D" id="1.20.5.1930">
    <property type="match status" value="1"/>
</dbReference>
<accession>A0ABX5S7B1</accession>
<evidence type="ECO:0000256" key="16">
    <source>
        <dbReference type="SAM" id="MobiDB-lite"/>
    </source>
</evidence>
<evidence type="ECO:0000256" key="5">
    <source>
        <dbReference type="ARBA" id="ARBA00017322"/>
    </source>
</evidence>
<evidence type="ECO:0000256" key="14">
    <source>
        <dbReference type="ARBA" id="ARBA00024827"/>
    </source>
</evidence>
<dbReference type="InterPro" id="IPR003594">
    <property type="entry name" value="HATPase_dom"/>
</dbReference>
<evidence type="ECO:0000259" key="18">
    <source>
        <dbReference type="PROSITE" id="PS50109"/>
    </source>
</evidence>
<comment type="subcellular location">
    <subcellularLocation>
        <location evidence="3">Cytoplasm</location>
    </subcellularLocation>
</comment>
<evidence type="ECO:0000256" key="8">
    <source>
        <dbReference type="ARBA" id="ARBA00022679"/>
    </source>
</evidence>
<comment type="function">
    <text evidence="14">Member of the two-component regulatory system NreB/NreC involved in the control of dissimilatory nitrate/nitrite reduction in response to oxygen. NreB functions as a direct oxygen sensor histidine kinase which is autophosphorylated, in the absence of oxygen, probably at the conserved histidine residue, and transfers its phosphate group probably to a conserved aspartate residue of NreC. NreB/NreC activates the expression of the nitrate (narGHJI) and nitrite (nir) reductase operons, as well as the putative nitrate transporter gene narT.</text>
</comment>
<dbReference type="InterPro" id="IPR004358">
    <property type="entry name" value="Sig_transdc_His_kin-like_C"/>
</dbReference>
<feature type="transmembrane region" description="Helical" evidence="17">
    <location>
        <begin position="20"/>
        <end position="36"/>
    </location>
</feature>
<keyword evidence="17" id="KW-1133">Transmembrane helix</keyword>
<evidence type="ECO:0000256" key="2">
    <source>
        <dbReference type="ARBA" id="ARBA00001966"/>
    </source>
</evidence>
<dbReference type="InterPro" id="IPR005467">
    <property type="entry name" value="His_kinase_dom"/>
</dbReference>
<dbReference type="Gene3D" id="3.30.565.10">
    <property type="entry name" value="Histidine kinase-like ATPase, C-terminal domain"/>
    <property type="match status" value="1"/>
</dbReference>
<dbReference type="EC" id="2.7.13.3" evidence="4"/>
<keyword evidence="17" id="KW-0812">Transmembrane</keyword>
<evidence type="ECO:0000256" key="7">
    <source>
        <dbReference type="ARBA" id="ARBA00022490"/>
    </source>
</evidence>
<dbReference type="SMART" id="SM00387">
    <property type="entry name" value="HATPase_c"/>
    <property type="match status" value="1"/>
</dbReference>
<comment type="catalytic activity">
    <reaction evidence="1">
        <text>ATP + protein L-histidine = ADP + protein N-phospho-L-histidine.</text>
        <dbReference type="EC" id="2.7.13.3"/>
    </reaction>
</comment>
<gene>
    <name evidence="19" type="ORF">E1742_02630</name>
</gene>
<keyword evidence="11" id="KW-0408">Iron</keyword>
<evidence type="ECO:0000256" key="9">
    <source>
        <dbReference type="ARBA" id="ARBA00022723"/>
    </source>
</evidence>
<dbReference type="PANTHER" id="PTHR24421">
    <property type="entry name" value="NITRATE/NITRITE SENSOR PROTEIN NARX-RELATED"/>
    <property type="match status" value="1"/>
</dbReference>
<dbReference type="InterPro" id="IPR011712">
    <property type="entry name" value="Sig_transdc_His_kin_sub3_dim/P"/>
</dbReference>
<dbReference type="Pfam" id="PF02518">
    <property type="entry name" value="HATPase_c"/>
    <property type="match status" value="1"/>
</dbReference>
<evidence type="ECO:0000256" key="6">
    <source>
        <dbReference type="ARBA" id="ARBA00022485"/>
    </source>
</evidence>
<dbReference type="InterPro" id="IPR050482">
    <property type="entry name" value="Sensor_HK_TwoCompSys"/>
</dbReference>
<dbReference type="CDD" id="cd16917">
    <property type="entry name" value="HATPase_UhpB-NarQ-NarX-like"/>
    <property type="match status" value="1"/>
</dbReference>
<dbReference type="PROSITE" id="PS50109">
    <property type="entry name" value="HIS_KIN"/>
    <property type="match status" value="1"/>
</dbReference>
<keyword evidence="12" id="KW-0902">Two-component regulatory system</keyword>
<dbReference type="PANTHER" id="PTHR24421:SF58">
    <property type="entry name" value="SIGNAL TRANSDUCTION HISTIDINE-PROTEIN KINASE_PHOSPHATASE UHPB"/>
    <property type="match status" value="1"/>
</dbReference>
<feature type="domain" description="Histidine kinase" evidence="18">
    <location>
        <begin position="235"/>
        <end position="322"/>
    </location>
</feature>
<keyword evidence="13" id="KW-0411">Iron-sulfur</keyword>
<dbReference type="RefSeq" id="WP_134383424.1">
    <property type="nucleotide sequence ID" value="NZ_BMWW01000009.1"/>
</dbReference>
<dbReference type="Pfam" id="PF07730">
    <property type="entry name" value="HisKA_3"/>
    <property type="match status" value="1"/>
</dbReference>
<evidence type="ECO:0000256" key="17">
    <source>
        <dbReference type="SAM" id="Phobius"/>
    </source>
</evidence>
<reference evidence="19 20" key="1">
    <citation type="submission" date="2019-03" db="EMBL/GenBank/DDBJ databases">
        <title>Draft Genome Sequences of Six Type Strains of the Genus Massilia.</title>
        <authorList>
            <person name="Miess H."/>
            <person name="Frediansyhah A."/>
            <person name="Gross H."/>
        </authorList>
    </citation>
    <scope>NUCLEOTIDE SEQUENCE [LARGE SCALE GENOMIC DNA]</scope>
    <source>
        <strain evidence="19 20">DSM 17505</strain>
    </source>
</reference>
<evidence type="ECO:0000256" key="1">
    <source>
        <dbReference type="ARBA" id="ARBA00000085"/>
    </source>
</evidence>